<keyword evidence="2" id="KW-1185">Reference proteome</keyword>
<dbReference type="Proteomes" id="UP001642483">
    <property type="component" value="Unassembled WGS sequence"/>
</dbReference>
<gene>
    <name evidence="1" type="ORF">CVLEPA_LOCUS4898</name>
</gene>
<comment type="caution">
    <text evidence="1">The sequence shown here is derived from an EMBL/GenBank/DDBJ whole genome shotgun (WGS) entry which is preliminary data.</text>
</comment>
<proteinExistence type="predicted"/>
<evidence type="ECO:0000313" key="1">
    <source>
        <dbReference type="EMBL" id="CAK8675318.1"/>
    </source>
</evidence>
<name>A0ABP0FB61_CLALP</name>
<evidence type="ECO:0000313" key="2">
    <source>
        <dbReference type="Proteomes" id="UP001642483"/>
    </source>
</evidence>
<protein>
    <submittedName>
        <fullName evidence="1">Uncharacterized protein</fullName>
    </submittedName>
</protein>
<dbReference type="EMBL" id="CAWYQH010000013">
    <property type="protein sequence ID" value="CAK8675318.1"/>
    <property type="molecule type" value="Genomic_DNA"/>
</dbReference>
<accession>A0ABP0FB61</accession>
<sequence>MELADKERKKAAESLERSLSKLLKTNSYKTCKTAVFRDVACLVISIFHPQFSRLLATFDTQQDDLIFEVRITFNEENKFLHCQLTKLIGTLYKAVGKISPTDVLTTTVGHQVMGSSLGGLMSRAA</sequence>
<organism evidence="1 2">
    <name type="scientific">Clavelina lepadiformis</name>
    <name type="common">Light-bulb sea squirt</name>
    <name type="synonym">Ascidia lepadiformis</name>
    <dbReference type="NCBI Taxonomy" id="159417"/>
    <lineage>
        <taxon>Eukaryota</taxon>
        <taxon>Metazoa</taxon>
        <taxon>Chordata</taxon>
        <taxon>Tunicata</taxon>
        <taxon>Ascidiacea</taxon>
        <taxon>Aplousobranchia</taxon>
        <taxon>Clavelinidae</taxon>
        <taxon>Clavelina</taxon>
    </lineage>
</organism>
<reference evidence="1 2" key="1">
    <citation type="submission" date="2024-02" db="EMBL/GenBank/DDBJ databases">
        <authorList>
            <person name="Daric V."/>
            <person name="Darras S."/>
        </authorList>
    </citation>
    <scope>NUCLEOTIDE SEQUENCE [LARGE SCALE GENOMIC DNA]</scope>
</reference>